<dbReference type="InterPro" id="IPR028098">
    <property type="entry name" value="Glyco_trans_4-like_N"/>
</dbReference>
<feature type="domain" description="Glycosyltransferase subfamily 4-like N-terminal" evidence="4">
    <location>
        <begin position="15"/>
        <end position="164"/>
    </location>
</feature>
<sequence length="371" mass="40401">MMRHVLITNDFLPKVGGIQAYLGEIYSRLDPESFLVITTRVPGCEEFDRGFGAPIVRLGKRLLPTPATVRDLAGPIADFSPDLLVYDPIVPIGVARDAFEIPYALIAHGAEVRVPAYLPVLRAQLRRTIQGSRGVIAAGGYPAEEVRKLVPDARVVVVPPGIDRGRFCEADDSTRASLRRRWMQDPGRKLVLFVSRLVPRKGADTLLRALAAAGPMQGLEIHIVGDGRDRRRLNRLAMAVSNPVVFHGRLDERAKIELYQAADVFVFPARDRWLGVEQEGFGIVILEAQACGTPAIVGASGGTPEALVPSSGQLLRRGDPAELAAVLRRVIADSTQLGSARRATSAYVREHFDYDQLSKAYESALCALVNG</sequence>
<dbReference type="RefSeq" id="WP_052574645.1">
    <property type="nucleotide sequence ID" value="NZ_JQKF01000002.1"/>
</dbReference>
<keyword evidence="6" id="KW-1185">Reference proteome</keyword>
<organism evidence="5 6">
    <name type="scientific">Ferrimicrobium acidiphilum DSM 19497</name>
    <dbReference type="NCBI Taxonomy" id="1121877"/>
    <lineage>
        <taxon>Bacteria</taxon>
        <taxon>Bacillati</taxon>
        <taxon>Actinomycetota</taxon>
        <taxon>Acidimicrobiia</taxon>
        <taxon>Acidimicrobiales</taxon>
        <taxon>Acidimicrobiaceae</taxon>
        <taxon>Ferrimicrobium</taxon>
    </lineage>
</organism>
<dbReference type="Pfam" id="PF00534">
    <property type="entry name" value="Glycos_transf_1"/>
    <property type="match status" value="1"/>
</dbReference>
<dbReference type="AlphaFoldDB" id="A0A0D8FXN8"/>
<dbReference type="GO" id="GO:1901137">
    <property type="term" value="P:carbohydrate derivative biosynthetic process"/>
    <property type="evidence" value="ECO:0007669"/>
    <property type="project" value="UniProtKB-ARBA"/>
</dbReference>
<name>A0A0D8FXN8_9ACTN</name>
<dbReference type="Proteomes" id="UP000032336">
    <property type="component" value="Unassembled WGS sequence"/>
</dbReference>
<dbReference type="eggNOG" id="COG0438">
    <property type="taxonomic scope" value="Bacteria"/>
</dbReference>
<comment type="caution">
    <text evidence="5">The sequence shown here is derived from an EMBL/GenBank/DDBJ whole genome shotgun (WGS) entry which is preliminary data.</text>
</comment>
<dbReference type="InterPro" id="IPR050194">
    <property type="entry name" value="Glycosyltransferase_grp1"/>
</dbReference>
<evidence type="ECO:0000256" key="1">
    <source>
        <dbReference type="ARBA" id="ARBA00022676"/>
    </source>
</evidence>
<dbReference type="SUPFAM" id="SSF53756">
    <property type="entry name" value="UDP-Glycosyltransferase/glycogen phosphorylase"/>
    <property type="match status" value="1"/>
</dbReference>
<feature type="domain" description="Glycosyl transferase family 1" evidence="3">
    <location>
        <begin position="179"/>
        <end position="344"/>
    </location>
</feature>
<keyword evidence="1 5" id="KW-0328">Glycosyltransferase</keyword>
<reference evidence="5 6" key="1">
    <citation type="submission" date="2015-01" db="EMBL/GenBank/DDBJ databases">
        <title>Draft genome of the acidophilic iron oxidizer Ferrimicrobium acidiphilum strain T23.</title>
        <authorList>
            <person name="Poehlein A."/>
            <person name="Eisen S."/>
            <person name="Schloemann M."/>
            <person name="Johnson B.D."/>
            <person name="Daniel R."/>
            <person name="Muehling M."/>
        </authorList>
    </citation>
    <scope>NUCLEOTIDE SEQUENCE [LARGE SCALE GENOMIC DNA]</scope>
    <source>
        <strain evidence="5 6">T23</strain>
    </source>
</reference>
<dbReference type="OrthoDB" id="9808602at2"/>
<dbReference type="PANTHER" id="PTHR45947:SF3">
    <property type="entry name" value="SULFOQUINOVOSYL TRANSFERASE SQD2"/>
    <property type="match status" value="1"/>
</dbReference>
<evidence type="ECO:0000259" key="4">
    <source>
        <dbReference type="Pfam" id="PF13439"/>
    </source>
</evidence>
<dbReference type="GO" id="GO:0016758">
    <property type="term" value="F:hexosyltransferase activity"/>
    <property type="evidence" value="ECO:0007669"/>
    <property type="project" value="TreeGrafter"/>
</dbReference>
<evidence type="ECO:0000313" key="5">
    <source>
        <dbReference type="EMBL" id="KJE77911.1"/>
    </source>
</evidence>
<evidence type="ECO:0000313" key="6">
    <source>
        <dbReference type="Proteomes" id="UP000032336"/>
    </source>
</evidence>
<dbReference type="Gene3D" id="3.40.50.2000">
    <property type="entry name" value="Glycogen Phosphorylase B"/>
    <property type="match status" value="2"/>
</dbReference>
<proteinExistence type="predicted"/>
<dbReference type="Pfam" id="PF13439">
    <property type="entry name" value="Glyco_transf_4"/>
    <property type="match status" value="1"/>
</dbReference>
<gene>
    <name evidence="5" type="primary">pimB1</name>
    <name evidence="5" type="ORF">FEAC_02830</name>
</gene>
<dbReference type="STRING" id="1121877.FEAC_02830"/>
<evidence type="ECO:0000256" key="2">
    <source>
        <dbReference type="ARBA" id="ARBA00022679"/>
    </source>
</evidence>
<dbReference type="EMBL" id="JXUW01000002">
    <property type="protein sequence ID" value="KJE77911.1"/>
    <property type="molecule type" value="Genomic_DNA"/>
</dbReference>
<dbReference type="EC" id="2.4.1.57" evidence="5"/>
<accession>A0A0D8FXN8</accession>
<keyword evidence="2 5" id="KW-0808">Transferase</keyword>
<protein>
    <submittedName>
        <fullName evidence="5">GDP-mannose-dependent alpha-(1-6)-phosphatidylinositol monomannoside mannosyltransferase</fullName>
        <ecNumber evidence="5">2.4.1.57</ecNumber>
    </submittedName>
</protein>
<dbReference type="PANTHER" id="PTHR45947">
    <property type="entry name" value="SULFOQUINOVOSYL TRANSFERASE SQD2"/>
    <property type="match status" value="1"/>
</dbReference>
<dbReference type="InterPro" id="IPR001296">
    <property type="entry name" value="Glyco_trans_1"/>
</dbReference>
<evidence type="ECO:0000259" key="3">
    <source>
        <dbReference type="Pfam" id="PF00534"/>
    </source>
</evidence>
<dbReference type="CDD" id="cd03801">
    <property type="entry name" value="GT4_PimA-like"/>
    <property type="match status" value="1"/>
</dbReference>